<evidence type="ECO:0000313" key="3">
    <source>
        <dbReference type="Proteomes" id="UP000244168"/>
    </source>
</evidence>
<dbReference type="AlphaFoldDB" id="A0A2T5J4V7"/>
<dbReference type="Proteomes" id="UP000244168">
    <property type="component" value="Unassembled WGS sequence"/>
</dbReference>
<dbReference type="Gene3D" id="3.20.20.150">
    <property type="entry name" value="Divalent-metal-dependent TIM barrel enzymes"/>
    <property type="match status" value="1"/>
</dbReference>
<evidence type="ECO:0000313" key="2">
    <source>
        <dbReference type="EMBL" id="PTQ92636.1"/>
    </source>
</evidence>
<dbReference type="RefSeq" id="WP_107831379.1">
    <property type="nucleotide sequence ID" value="NZ_CP160205.1"/>
</dbReference>
<dbReference type="EMBL" id="QAOQ01000011">
    <property type="protein sequence ID" value="PTQ92636.1"/>
    <property type="molecule type" value="Genomic_DNA"/>
</dbReference>
<organism evidence="2 3">
    <name type="scientific">Mucilaginibacter yixingensis</name>
    <dbReference type="NCBI Taxonomy" id="1295612"/>
    <lineage>
        <taxon>Bacteria</taxon>
        <taxon>Pseudomonadati</taxon>
        <taxon>Bacteroidota</taxon>
        <taxon>Sphingobacteriia</taxon>
        <taxon>Sphingobacteriales</taxon>
        <taxon>Sphingobacteriaceae</taxon>
        <taxon>Mucilaginibacter</taxon>
    </lineage>
</organism>
<proteinExistence type="predicted"/>
<gene>
    <name evidence="2" type="ORF">C8P68_11113</name>
</gene>
<keyword evidence="3" id="KW-1185">Reference proteome</keyword>
<name>A0A2T5J4V7_9SPHI</name>
<dbReference type="SUPFAM" id="SSF51658">
    <property type="entry name" value="Xylose isomerase-like"/>
    <property type="match status" value="1"/>
</dbReference>
<accession>A0A2T5J4V7</accession>
<dbReference type="GO" id="GO:0016853">
    <property type="term" value="F:isomerase activity"/>
    <property type="evidence" value="ECO:0007669"/>
    <property type="project" value="UniProtKB-KW"/>
</dbReference>
<protein>
    <submittedName>
        <fullName evidence="2">Xylose isomerase-like TIM barrel protein</fullName>
    </submittedName>
</protein>
<sequence length="273" mass="31721">MEIKFFCPRWGCENVSWDEFCRNVKEAGYDGVEYGIPAESTKEELDEAWSNFEKYGLLAIPQHYSTYDADFDLHLKNYGAWLDMIAPYKALKIDAQTGKDYFSFEQNKKLVERAAEHTRATGVEVYHETHRNKFTFAAHITADYLRRIPELRITLDASHWVNVAESFLQDQQEAMAIAIERAEHIHARVGYQEGPQVPDPAAPEWDEALQHHIAWWDKIIARKRAAGDTLATITPEFGPYPYMVHLPYSQKPISDQWANNVYMMNLLRKRYNG</sequence>
<reference evidence="2 3" key="1">
    <citation type="submission" date="2018-04" db="EMBL/GenBank/DDBJ databases">
        <title>Genomic Encyclopedia of Archaeal and Bacterial Type Strains, Phase II (KMG-II): from individual species to whole genera.</title>
        <authorList>
            <person name="Goeker M."/>
        </authorList>
    </citation>
    <scope>NUCLEOTIDE SEQUENCE [LARGE SCALE GENOMIC DNA]</scope>
    <source>
        <strain evidence="2 3">DSM 26809</strain>
    </source>
</reference>
<keyword evidence="2" id="KW-0413">Isomerase</keyword>
<dbReference type="InterPro" id="IPR036237">
    <property type="entry name" value="Xyl_isomerase-like_sf"/>
</dbReference>
<comment type="caution">
    <text evidence="2">The sequence shown here is derived from an EMBL/GenBank/DDBJ whole genome shotgun (WGS) entry which is preliminary data.</text>
</comment>
<evidence type="ECO:0000259" key="1">
    <source>
        <dbReference type="Pfam" id="PF01261"/>
    </source>
</evidence>
<dbReference type="Pfam" id="PF01261">
    <property type="entry name" value="AP_endonuc_2"/>
    <property type="match status" value="1"/>
</dbReference>
<dbReference type="OrthoDB" id="2555274at2"/>
<feature type="domain" description="Xylose isomerase-like TIM barrel" evidence="1">
    <location>
        <begin position="22"/>
        <end position="187"/>
    </location>
</feature>
<dbReference type="InterPro" id="IPR013022">
    <property type="entry name" value="Xyl_isomerase-like_TIM-brl"/>
</dbReference>